<name>A0A642UGK2_9ASCO</name>
<dbReference type="InterPro" id="IPR036638">
    <property type="entry name" value="HLH_DNA-bd_sf"/>
</dbReference>
<dbReference type="PROSITE" id="PS50888">
    <property type="entry name" value="BHLH"/>
    <property type="match status" value="1"/>
</dbReference>
<feature type="compositionally biased region" description="Low complexity" evidence="2">
    <location>
        <begin position="181"/>
        <end position="202"/>
    </location>
</feature>
<evidence type="ECO:0000313" key="4">
    <source>
        <dbReference type="EMBL" id="KAA8898487.1"/>
    </source>
</evidence>
<feature type="region of interest" description="Disordered" evidence="2">
    <location>
        <begin position="20"/>
        <end position="39"/>
    </location>
</feature>
<feature type="compositionally biased region" description="Polar residues" evidence="2">
    <location>
        <begin position="131"/>
        <end position="144"/>
    </location>
</feature>
<reference evidence="4" key="1">
    <citation type="journal article" date="2019" name="G3 (Bethesda)">
        <title>Genome Assemblies of Two Rare Opportunistic Yeast Pathogens: Diutina rugosa (syn. Candida rugosa) and Trichomonascus ciferrii (syn. Candida ciferrii).</title>
        <authorList>
            <person name="Mixao V."/>
            <person name="Saus E."/>
            <person name="Hansen A.P."/>
            <person name="Lass-Florl C."/>
            <person name="Gabaldon T."/>
        </authorList>
    </citation>
    <scope>NUCLEOTIDE SEQUENCE</scope>
    <source>
        <strain evidence="4">CBS 4856</strain>
    </source>
</reference>
<dbReference type="OrthoDB" id="5344169at2759"/>
<proteinExistence type="predicted"/>
<dbReference type="SMART" id="SM00353">
    <property type="entry name" value="HLH"/>
    <property type="match status" value="1"/>
</dbReference>
<dbReference type="Gene3D" id="4.10.280.10">
    <property type="entry name" value="Helix-loop-helix DNA-binding domain"/>
    <property type="match status" value="1"/>
</dbReference>
<accession>A0A642UGK2</accession>
<evidence type="ECO:0000256" key="2">
    <source>
        <dbReference type="SAM" id="MobiDB-lite"/>
    </source>
</evidence>
<dbReference type="GO" id="GO:0046983">
    <property type="term" value="F:protein dimerization activity"/>
    <property type="evidence" value="ECO:0007669"/>
    <property type="project" value="InterPro"/>
</dbReference>
<feature type="compositionally biased region" description="Low complexity" evidence="2">
    <location>
        <begin position="272"/>
        <end position="285"/>
    </location>
</feature>
<dbReference type="AlphaFoldDB" id="A0A642UGK2"/>
<feature type="coiled-coil region" evidence="1">
    <location>
        <begin position="363"/>
        <end position="390"/>
    </location>
</feature>
<protein>
    <recommendedName>
        <fullName evidence="3">BHLH domain-containing protein</fullName>
    </recommendedName>
</protein>
<gene>
    <name evidence="4" type="ORF">TRICI_006549</name>
</gene>
<dbReference type="Pfam" id="PF00010">
    <property type="entry name" value="HLH"/>
    <property type="match status" value="1"/>
</dbReference>
<keyword evidence="5" id="KW-1185">Reference proteome</keyword>
<feature type="compositionally biased region" description="Low complexity" evidence="2">
    <location>
        <begin position="99"/>
        <end position="126"/>
    </location>
</feature>
<dbReference type="EMBL" id="SWFS01000543">
    <property type="protein sequence ID" value="KAA8898487.1"/>
    <property type="molecule type" value="Genomic_DNA"/>
</dbReference>
<feature type="compositionally biased region" description="Low complexity" evidence="2">
    <location>
        <begin position="231"/>
        <end position="263"/>
    </location>
</feature>
<dbReference type="SUPFAM" id="SSF47459">
    <property type="entry name" value="HLH, helix-loop-helix DNA-binding domain"/>
    <property type="match status" value="1"/>
</dbReference>
<keyword evidence="1" id="KW-0175">Coiled coil</keyword>
<evidence type="ECO:0000259" key="3">
    <source>
        <dbReference type="PROSITE" id="PS50888"/>
    </source>
</evidence>
<evidence type="ECO:0000256" key="1">
    <source>
        <dbReference type="SAM" id="Coils"/>
    </source>
</evidence>
<feature type="region of interest" description="Disordered" evidence="2">
    <location>
        <begin position="87"/>
        <end position="285"/>
    </location>
</feature>
<feature type="compositionally biased region" description="Polar residues" evidence="2">
    <location>
        <begin position="203"/>
        <end position="218"/>
    </location>
</feature>
<dbReference type="InterPro" id="IPR011598">
    <property type="entry name" value="bHLH_dom"/>
</dbReference>
<sequence length="393" mass="41922">MMSQFYSGSEQPGDRDVYAHQHQHHLDLGPPGGGGFQEIFNDLIFDDAHAQQSQPAQHSAYNTPSDVFQSPAGVDAYDYASPGELFSPLTSPLLEGSSQQQQQMQQHQQLPSTAASNSSSNVAGTSRLRGNKSTTPVLASSRVSKVSPMIKPKPPTRKSSSSHNDDSGLPDIVMPPPSRKASNASLGSVSSSSSAPATPSTLMNLRTTSAGMPNTTNAHVVHPDERLLRANSSTTTSGSNSRKNSPAIHPKISPKISPSASPHLGPTPVTTSNHQSNGSSSSSDLAAFLSSKSNYQTIVEGRHNELGLSYPEHLSANLTSKKTNHKLAEQGRRNRMNTAVTELGKLVLPKDSSSATSSKAHTVETAIQHIKNLQAELESTKKELQKYKDQHPS</sequence>
<dbReference type="Proteomes" id="UP000761534">
    <property type="component" value="Unassembled WGS sequence"/>
</dbReference>
<dbReference type="VEuPathDB" id="FungiDB:TRICI_006549"/>
<evidence type="ECO:0000313" key="5">
    <source>
        <dbReference type="Proteomes" id="UP000761534"/>
    </source>
</evidence>
<organism evidence="4 5">
    <name type="scientific">Trichomonascus ciferrii</name>
    <dbReference type="NCBI Taxonomy" id="44093"/>
    <lineage>
        <taxon>Eukaryota</taxon>
        <taxon>Fungi</taxon>
        <taxon>Dikarya</taxon>
        <taxon>Ascomycota</taxon>
        <taxon>Saccharomycotina</taxon>
        <taxon>Dipodascomycetes</taxon>
        <taxon>Dipodascales</taxon>
        <taxon>Trichomonascaceae</taxon>
        <taxon>Trichomonascus</taxon>
        <taxon>Trichomonascus ciferrii complex</taxon>
    </lineage>
</organism>
<feature type="domain" description="BHLH" evidence="3">
    <location>
        <begin position="320"/>
        <end position="373"/>
    </location>
</feature>
<comment type="caution">
    <text evidence="4">The sequence shown here is derived from an EMBL/GenBank/DDBJ whole genome shotgun (WGS) entry which is preliminary data.</text>
</comment>